<dbReference type="AlphaFoldDB" id="A0A285KKA5"/>
<reference evidence="1 2" key="1">
    <citation type="submission" date="2017-09" db="EMBL/GenBank/DDBJ databases">
        <authorList>
            <person name="Ehlers B."/>
            <person name="Leendertz F.H."/>
        </authorList>
    </citation>
    <scope>NUCLEOTIDE SEQUENCE [LARGE SCALE GENOMIC DNA]</scope>
    <source>
        <strain evidence="1 2">CGMCC 4.6857</strain>
    </source>
</reference>
<name>A0A285KKA5_9ACTN</name>
<keyword evidence="2" id="KW-1185">Reference proteome</keyword>
<evidence type="ECO:0000313" key="1">
    <source>
        <dbReference type="EMBL" id="SNY73035.1"/>
    </source>
</evidence>
<proteinExistence type="predicted"/>
<accession>A0A285KKA5</accession>
<dbReference type="OrthoDB" id="5196091at2"/>
<sequence>MHVRLLSDSCTKGWASWGHGELWLTEDALVRVGRPALTARAVLGGAAGAVGGLLGGALATAALAGLSKPAPTQDIEIEPGAWFGYIAARKDVLIFPYARIIMATFKEGLTTSSLTIRLRDGYDAKLLWKRSPAAARVIRSVLPV</sequence>
<dbReference type="RefSeq" id="WP_097328906.1">
    <property type="nucleotide sequence ID" value="NZ_OBDY01000045.1"/>
</dbReference>
<organism evidence="1 2">
    <name type="scientific">Paractinoplanes atraurantiacus</name>
    <dbReference type="NCBI Taxonomy" id="1036182"/>
    <lineage>
        <taxon>Bacteria</taxon>
        <taxon>Bacillati</taxon>
        <taxon>Actinomycetota</taxon>
        <taxon>Actinomycetes</taxon>
        <taxon>Micromonosporales</taxon>
        <taxon>Micromonosporaceae</taxon>
        <taxon>Paractinoplanes</taxon>
    </lineage>
</organism>
<dbReference type="Proteomes" id="UP000219612">
    <property type="component" value="Unassembled WGS sequence"/>
</dbReference>
<evidence type="ECO:0000313" key="2">
    <source>
        <dbReference type="Proteomes" id="UP000219612"/>
    </source>
</evidence>
<gene>
    <name evidence="1" type="ORF">SAMN05421748_14513</name>
</gene>
<evidence type="ECO:0008006" key="3">
    <source>
        <dbReference type="Google" id="ProtNLM"/>
    </source>
</evidence>
<protein>
    <recommendedName>
        <fullName evidence="3">PH domain-containing protein</fullName>
    </recommendedName>
</protein>
<dbReference type="EMBL" id="OBDY01000045">
    <property type="protein sequence ID" value="SNY73035.1"/>
    <property type="molecule type" value="Genomic_DNA"/>
</dbReference>